<gene>
    <name evidence="1" type="ORF">SAMN06265364_1487</name>
</gene>
<dbReference type="EMBL" id="FZNZ01000048">
    <property type="protein sequence ID" value="SNS13627.1"/>
    <property type="molecule type" value="Genomic_DNA"/>
</dbReference>
<name>A0AA94LM31_9BACT</name>
<organism evidence="1 2">
    <name type="scientific">Prevotella jejuni</name>
    <dbReference type="NCBI Taxonomy" id="1177574"/>
    <lineage>
        <taxon>Bacteria</taxon>
        <taxon>Pseudomonadati</taxon>
        <taxon>Bacteroidota</taxon>
        <taxon>Bacteroidia</taxon>
        <taxon>Bacteroidales</taxon>
        <taxon>Prevotellaceae</taxon>
        <taxon>Prevotella</taxon>
    </lineage>
</organism>
<reference evidence="1 2" key="1">
    <citation type="submission" date="2017-06" db="EMBL/GenBank/DDBJ databases">
        <authorList>
            <person name="Varghese N."/>
            <person name="Submissions S."/>
        </authorList>
    </citation>
    <scope>NUCLEOTIDE SEQUENCE [LARGE SCALE GENOMIC DNA]</scope>
    <source>
        <strain evidence="1 2">DSM 26989</strain>
    </source>
</reference>
<protein>
    <submittedName>
        <fullName evidence="1">Uncharacterized protein</fullName>
    </submittedName>
</protein>
<dbReference type="Proteomes" id="UP000198427">
    <property type="component" value="Unassembled WGS sequence"/>
</dbReference>
<accession>A0AA94LM31</accession>
<evidence type="ECO:0000313" key="2">
    <source>
        <dbReference type="Proteomes" id="UP000198427"/>
    </source>
</evidence>
<dbReference type="AlphaFoldDB" id="A0AA94LM31"/>
<evidence type="ECO:0000313" key="1">
    <source>
        <dbReference type="EMBL" id="SNS13627.1"/>
    </source>
</evidence>
<proteinExistence type="predicted"/>
<sequence length="74" mass="8741">MTRVSWKENRVLNIETRKGVFVIGQMLKHPYIRFYNMFSTESSLHNVNTMELSVLFTAAVTRQYLRCSRISVLK</sequence>
<keyword evidence="2" id="KW-1185">Reference proteome</keyword>
<comment type="caution">
    <text evidence="1">The sequence shown here is derived from an EMBL/GenBank/DDBJ whole genome shotgun (WGS) entry which is preliminary data.</text>
</comment>